<comment type="caution">
    <text evidence="4">The sequence shown here is derived from an EMBL/GenBank/DDBJ whole genome shotgun (WGS) entry which is preliminary data.</text>
</comment>
<dbReference type="PANTHER" id="PTHR44169">
    <property type="entry name" value="NADPH-DEPENDENT 1-ACYLDIHYDROXYACETONE PHOSPHATE REDUCTASE"/>
    <property type="match status" value="1"/>
</dbReference>
<name>A0ABW7YZS8_9ACTN</name>
<dbReference type="CDD" id="cd05374">
    <property type="entry name" value="17beta-HSD-like_SDR_c"/>
    <property type="match status" value="1"/>
</dbReference>
<organism evidence="4 5">
    <name type="scientific">Nonomuraea typhae</name>
    <dbReference type="NCBI Taxonomy" id="2603600"/>
    <lineage>
        <taxon>Bacteria</taxon>
        <taxon>Bacillati</taxon>
        <taxon>Actinomycetota</taxon>
        <taxon>Actinomycetes</taxon>
        <taxon>Streptosporangiales</taxon>
        <taxon>Streptosporangiaceae</taxon>
        <taxon>Nonomuraea</taxon>
    </lineage>
</organism>
<keyword evidence="5" id="KW-1185">Reference proteome</keyword>
<dbReference type="Gene3D" id="3.40.50.720">
    <property type="entry name" value="NAD(P)-binding Rossmann-like Domain"/>
    <property type="match status" value="1"/>
</dbReference>
<dbReference type="Proteomes" id="UP001612741">
    <property type="component" value="Unassembled WGS sequence"/>
</dbReference>
<comment type="similarity">
    <text evidence="1 3">Belongs to the short-chain dehydrogenases/reductases (SDR) family.</text>
</comment>
<dbReference type="PRINTS" id="PR00080">
    <property type="entry name" value="SDRFAMILY"/>
</dbReference>
<accession>A0ABW7YZS8</accession>
<evidence type="ECO:0000256" key="2">
    <source>
        <dbReference type="ARBA" id="ARBA00023002"/>
    </source>
</evidence>
<reference evidence="4 5" key="1">
    <citation type="submission" date="2024-10" db="EMBL/GenBank/DDBJ databases">
        <title>The Natural Products Discovery Center: Release of the First 8490 Sequenced Strains for Exploring Actinobacteria Biosynthetic Diversity.</title>
        <authorList>
            <person name="Kalkreuter E."/>
            <person name="Kautsar S.A."/>
            <person name="Yang D."/>
            <person name="Bader C.D."/>
            <person name="Teijaro C.N."/>
            <person name="Fluegel L."/>
            <person name="Davis C.M."/>
            <person name="Simpson J.R."/>
            <person name="Lauterbach L."/>
            <person name="Steele A.D."/>
            <person name="Gui C."/>
            <person name="Meng S."/>
            <person name="Li G."/>
            <person name="Viehrig K."/>
            <person name="Ye F."/>
            <person name="Su P."/>
            <person name="Kiefer A.F."/>
            <person name="Nichols A."/>
            <person name="Cepeda A.J."/>
            <person name="Yan W."/>
            <person name="Fan B."/>
            <person name="Jiang Y."/>
            <person name="Adhikari A."/>
            <person name="Zheng C.-J."/>
            <person name="Schuster L."/>
            <person name="Cowan T.M."/>
            <person name="Smanski M.J."/>
            <person name="Chevrette M.G."/>
            <person name="De Carvalho L.P.S."/>
            <person name="Shen B."/>
        </authorList>
    </citation>
    <scope>NUCLEOTIDE SEQUENCE [LARGE SCALE GENOMIC DNA]</scope>
    <source>
        <strain evidence="4 5">NPDC050545</strain>
    </source>
</reference>
<dbReference type="EMBL" id="JBITGY010000007">
    <property type="protein sequence ID" value="MFI6501212.1"/>
    <property type="molecule type" value="Genomic_DNA"/>
</dbReference>
<evidence type="ECO:0000313" key="4">
    <source>
        <dbReference type="EMBL" id="MFI6501212.1"/>
    </source>
</evidence>
<evidence type="ECO:0000256" key="1">
    <source>
        <dbReference type="ARBA" id="ARBA00006484"/>
    </source>
</evidence>
<dbReference type="SUPFAM" id="SSF51735">
    <property type="entry name" value="NAD(P)-binding Rossmann-fold domains"/>
    <property type="match status" value="1"/>
</dbReference>
<sequence>MPKVCLVTGASSGIGEATALELARAGHIVYGVARRAERMEPLRRAGGHPLAMDITRADDVERVISTIVATRHRIDVLVNNAGIGLHGSIEEAPLERARELFEVNLFGPARLVQLALPYMRGQRSGRIVNVSSIGGEIALPLGAWYYASKHALEAFSDTLRQEVGRFGVDVVVVQPGIIKTEFEQETPRELREISGRGAYADLALPMAAQAEGAFGPGSKASDPVVVARAIRRSIEAGRPRARYAMGYLAKLLLRMNRLLPDRAWDRIVTRSRA</sequence>
<dbReference type="PANTHER" id="PTHR44169:SF6">
    <property type="entry name" value="NADPH-DEPENDENT 1-ACYLDIHYDROXYACETONE PHOSPHATE REDUCTASE"/>
    <property type="match status" value="1"/>
</dbReference>
<dbReference type="PRINTS" id="PR00081">
    <property type="entry name" value="GDHRDH"/>
</dbReference>
<dbReference type="NCBIfam" id="NF004826">
    <property type="entry name" value="PRK06182.1"/>
    <property type="match status" value="1"/>
</dbReference>
<evidence type="ECO:0000256" key="3">
    <source>
        <dbReference type="RuleBase" id="RU000363"/>
    </source>
</evidence>
<evidence type="ECO:0000313" key="5">
    <source>
        <dbReference type="Proteomes" id="UP001612741"/>
    </source>
</evidence>
<dbReference type="InterPro" id="IPR002347">
    <property type="entry name" value="SDR_fam"/>
</dbReference>
<proteinExistence type="inferred from homology"/>
<gene>
    <name evidence="4" type="ORF">ACIBG2_27810</name>
</gene>
<dbReference type="InterPro" id="IPR036291">
    <property type="entry name" value="NAD(P)-bd_dom_sf"/>
</dbReference>
<keyword evidence="2" id="KW-0560">Oxidoreductase</keyword>
<dbReference type="Pfam" id="PF00106">
    <property type="entry name" value="adh_short"/>
    <property type="match status" value="1"/>
</dbReference>
<dbReference type="RefSeq" id="WP_397085582.1">
    <property type="nucleotide sequence ID" value="NZ_JBITGY010000007.1"/>
</dbReference>
<protein>
    <submittedName>
        <fullName evidence="4">Oxidoreductase</fullName>
    </submittedName>
</protein>